<dbReference type="PANTHER" id="PTHR35192">
    <property type="entry name" value="PROTEIN, PUTATIVE-RELATED"/>
    <property type="match status" value="1"/>
</dbReference>
<dbReference type="OrthoDB" id="2497682at2759"/>
<keyword evidence="2" id="KW-0732">Signal</keyword>
<sequence length="520" mass="54547">MDCLKVVFTVLAALVPLGLATSVSTNCKTNEFRWSGKNCCLPKGGPPKPPAPPKGANCPPTSYYWEPKQGCCVPRNPPPHNPPPPQCPKGWYWRPNLWRCEPEPTKPTPPPSHPSPKPYPGGPSHPGGPGGPGNPGHPGGPSGPGGNHGGPGGPGGNHGGPGGPGGNYGGPGNGHHRRAVKSRTSLCPTGLDACPVSGGSGGDYECVDTATELESCGGCPSLGNGQDCTAIKGAWNVGCEQGSCVVLSCAGGFKIGAGRKTRKYLYCGVMPSVTDLISRVLVRMLLFGTLLSRIWSALATPIPLPLPLRAVDYPNSLGLISVNRSIPSTTSGKLDIWSPLTPSARSDRDSRSKKSDFDELYKFYDAANANSDTLRDLATNAEDAEDSELLQQQYASGLSDFNTNLAGFQAAYAKTASGLDDGLANYDRTNDLETMLKNLINLNKYILGSTSAFVNKLPVVGPILGPIIYETKCLIDQILDITENFSDGTINQLTPLLQKLLGEMVTATCDTGVKIAGLCI</sequence>
<protein>
    <recommendedName>
        <fullName evidence="3">Protein CPL1-like domain-containing protein</fullName>
    </recommendedName>
</protein>
<dbReference type="PANTHER" id="PTHR35192:SF2">
    <property type="entry name" value="APPLE DOMAIN-CONTAINING PROTEIN"/>
    <property type="match status" value="1"/>
</dbReference>
<feature type="chain" id="PRO_5034286316" description="Protein CPL1-like domain-containing protein" evidence="2">
    <location>
        <begin position="21"/>
        <end position="520"/>
    </location>
</feature>
<evidence type="ECO:0000256" key="2">
    <source>
        <dbReference type="SAM" id="SignalP"/>
    </source>
</evidence>
<name>A0A8H5AY87_9AGAR</name>
<organism evidence="4 5">
    <name type="scientific">Psilocybe cf. subviscida</name>
    <dbReference type="NCBI Taxonomy" id="2480587"/>
    <lineage>
        <taxon>Eukaryota</taxon>
        <taxon>Fungi</taxon>
        <taxon>Dikarya</taxon>
        <taxon>Basidiomycota</taxon>
        <taxon>Agaricomycotina</taxon>
        <taxon>Agaricomycetes</taxon>
        <taxon>Agaricomycetidae</taxon>
        <taxon>Agaricales</taxon>
        <taxon>Agaricineae</taxon>
        <taxon>Strophariaceae</taxon>
        <taxon>Psilocybe</taxon>
    </lineage>
</organism>
<feature type="domain" description="Protein CPL1-like" evidence="3">
    <location>
        <begin position="204"/>
        <end position="258"/>
    </location>
</feature>
<evidence type="ECO:0000256" key="1">
    <source>
        <dbReference type="SAM" id="MobiDB-lite"/>
    </source>
</evidence>
<proteinExistence type="predicted"/>
<feature type="signal peptide" evidence="2">
    <location>
        <begin position="1"/>
        <end position="20"/>
    </location>
</feature>
<dbReference type="Proteomes" id="UP000567179">
    <property type="component" value="Unassembled WGS sequence"/>
</dbReference>
<dbReference type="InterPro" id="IPR048661">
    <property type="entry name" value="CPL1-like"/>
</dbReference>
<feature type="region of interest" description="Disordered" evidence="1">
    <location>
        <begin position="102"/>
        <end position="182"/>
    </location>
</feature>
<evidence type="ECO:0000259" key="3">
    <source>
        <dbReference type="Pfam" id="PF21671"/>
    </source>
</evidence>
<gene>
    <name evidence="4" type="ORF">D9619_003184</name>
</gene>
<evidence type="ECO:0000313" key="5">
    <source>
        <dbReference type="Proteomes" id="UP000567179"/>
    </source>
</evidence>
<feature type="compositionally biased region" description="Gly residues" evidence="1">
    <location>
        <begin position="124"/>
        <end position="173"/>
    </location>
</feature>
<feature type="compositionally biased region" description="Pro residues" evidence="1">
    <location>
        <begin position="105"/>
        <end position="123"/>
    </location>
</feature>
<dbReference type="AlphaFoldDB" id="A0A8H5AY87"/>
<keyword evidence="5" id="KW-1185">Reference proteome</keyword>
<comment type="caution">
    <text evidence="4">The sequence shown here is derived from an EMBL/GenBank/DDBJ whole genome shotgun (WGS) entry which is preliminary data.</text>
</comment>
<reference evidence="4 5" key="1">
    <citation type="journal article" date="2020" name="ISME J.">
        <title>Uncovering the hidden diversity of litter-decomposition mechanisms in mushroom-forming fungi.</title>
        <authorList>
            <person name="Floudas D."/>
            <person name="Bentzer J."/>
            <person name="Ahren D."/>
            <person name="Johansson T."/>
            <person name="Persson P."/>
            <person name="Tunlid A."/>
        </authorList>
    </citation>
    <scope>NUCLEOTIDE SEQUENCE [LARGE SCALE GENOMIC DNA]</scope>
    <source>
        <strain evidence="4 5">CBS 101986</strain>
    </source>
</reference>
<dbReference type="EMBL" id="JAACJJ010000056">
    <property type="protein sequence ID" value="KAF5313113.1"/>
    <property type="molecule type" value="Genomic_DNA"/>
</dbReference>
<dbReference type="InterPro" id="IPR038955">
    <property type="entry name" value="PriA/CPL1_fungi"/>
</dbReference>
<evidence type="ECO:0000313" key="4">
    <source>
        <dbReference type="EMBL" id="KAF5313113.1"/>
    </source>
</evidence>
<dbReference type="Pfam" id="PF21671">
    <property type="entry name" value="CPL1-like"/>
    <property type="match status" value="1"/>
</dbReference>
<accession>A0A8H5AY87</accession>